<keyword evidence="4 10" id="KW-1003">Cell membrane</keyword>
<comment type="similarity">
    <text evidence="2 10">Belongs to the binding-protein-dependent transport system permease family. MalFG subfamily.</text>
</comment>
<feature type="transmembrane region" description="Helical" evidence="9">
    <location>
        <begin position="320"/>
        <end position="342"/>
    </location>
</feature>
<evidence type="ECO:0000256" key="4">
    <source>
        <dbReference type="ARBA" id="ARBA00022475"/>
    </source>
</evidence>
<gene>
    <name evidence="12" type="ORF">N7548_05175</name>
</gene>
<dbReference type="PANTHER" id="PTHR47314:SF1">
    <property type="entry name" value="MALTOSE_MALTODEXTRIN TRANSPORT SYSTEM PERMEASE PROTEIN MALF"/>
    <property type="match status" value="1"/>
</dbReference>
<sequence length="468" mass="54426">MSHDFKTGDIYVKLSLLFLSIGFFRRHQIIKGILFSIIQIGFILFMIFTGIPNLSRYNTLGTIQFESVYNPITRRNEVNNYDHSFKILLYGLISIIVIIVYVYIHLKNIHTQRKLQWCEAEGQHINTFKEDLIQLKDDRFHITLLTLPVSGIVFFTIIPLLFMILVAFTNYDQLHMPPTKLFSWVGFRNFEILLTTGSNTVTFGYAFRKVLTWTLTWAFFATFLNYIGGIILALLINSKYTKWPKLWRTIFVITIAVPQFVSLLLVRHFFADQGIMNTLLSSNIPFLSDYTWIDWIRQLGLIGANREFVPFLTDPVWSKVMLILINCWIGFPYVMLITTGVLMNIPKDLYESAEIDGANKFQLFAKITMPYMLFVTAPYLITNFVHNLNNFNVIYLLTSTRVTSNQLLANANASDTDLLVTWLFKLTQDYYNYKMASVIGIMMFLLSAIFTLLAFNYTIKSNKEDRFQ</sequence>
<keyword evidence="3 9" id="KW-0813">Transport</keyword>
<feature type="transmembrane region" description="Helical" evidence="9">
    <location>
        <begin position="435"/>
        <end position="459"/>
    </location>
</feature>
<keyword evidence="6 9" id="KW-0812">Transmembrane</keyword>
<dbReference type="Pfam" id="PF00528">
    <property type="entry name" value="BPD_transp_1"/>
    <property type="match status" value="1"/>
</dbReference>
<evidence type="ECO:0000256" key="8">
    <source>
        <dbReference type="ARBA" id="ARBA00023136"/>
    </source>
</evidence>
<dbReference type="RefSeq" id="WP_263608399.1">
    <property type="nucleotide sequence ID" value="NZ_JAOVQM010000003.1"/>
</dbReference>
<keyword evidence="13" id="KW-1185">Reference proteome</keyword>
<organism evidence="12 13">
    <name type="scientific">Paracholeplasma manati</name>
    <dbReference type="NCBI Taxonomy" id="591373"/>
    <lineage>
        <taxon>Bacteria</taxon>
        <taxon>Bacillati</taxon>
        <taxon>Mycoplasmatota</taxon>
        <taxon>Mollicutes</taxon>
        <taxon>Acholeplasmatales</taxon>
        <taxon>Acholeplasmataceae</taxon>
        <taxon>Paracholeplasma</taxon>
    </lineage>
</organism>
<evidence type="ECO:0000313" key="13">
    <source>
        <dbReference type="Proteomes" id="UP001177160"/>
    </source>
</evidence>
<evidence type="ECO:0000256" key="9">
    <source>
        <dbReference type="RuleBase" id="RU363032"/>
    </source>
</evidence>
<feature type="transmembrane region" description="Helical" evidence="9">
    <location>
        <begin position="249"/>
        <end position="270"/>
    </location>
</feature>
<keyword evidence="5 10" id="KW-0762">Sugar transport</keyword>
<dbReference type="Proteomes" id="UP001177160">
    <property type="component" value="Unassembled WGS sequence"/>
</dbReference>
<feature type="transmembrane region" description="Helical" evidence="9">
    <location>
        <begin position="87"/>
        <end position="106"/>
    </location>
</feature>
<dbReference type="PANTHER" id="PTHR47314">
    <property type="entry name" value="MALTOSE/MALTODEXTRIN TRANSPORT SYSTEM PERMEASE PROTEIN MALF"/>
    <property type="match status" value="1"/>
</dbReference>
<feature type="transmembrane region" description="Helical" evidence="9">
    <location>
        <begin position="142"/>
        <end position="168"/>
    </location>
</feature>
<keyword evidence="7 9" id="KW-1133">Transmembrane helix</keyword>
<evidence type="ECO:0000256" key="7">
    <source>
        <dbReference type="ARBA" id="ARBA00022989"/>
    </source>
</evidence>
<accession>A0ABT2Y662</accession>
<reference evidence="12" key="1">
    <citation type="submission" date="2022-09" db="EMBL/GenBank/DDBJ databases">
        <title>Novel Mycoplasma species identified in domestic and wild animals.</title>
        <authorList>
            <person name="Volokhov D.V."/>
            <person name="Furtak V.A."/>
            <person name="Zagorodnyaya T.A."/>
        </authorList>
    </citation>
    <scope>NUCLEOTIDE SEQUENCE</scope>
    <source>
        <strain evidence="12">Oakley</strain>
    </source>
</reference>
<comment type="subcellular location">
    <subcellularLocation>
        <location evidence="1 9">Cell membrane</location>
        <topology evidence="1 9">Multi-pass membrane protein</topology>
    </subcellularLocation>
</comment>
<evidence type="ECO:0000256" key="6">
    <source>
        <dbReference type="ARBA" id="ARBA00022692"/>
    </source>
</evidence>
<evidence type="ECO:0000313" key="12">
    <source>
        <dbReference type="EMBL" id="MCV2232216.1"/>
    </source>
</evidence>
<dbReference type="SUPFAM" id="SSF161098">
    <property type="entry name" value="MetI-like"/>
    <property type="match status" value="1"/>
</dbReference>
<comment type="caution">
    <text evidence="12">The sequence shown here is derived from an EMBL/GenBank/DDBJ whole genome shotgun (WGS) entry which is preliminary data.</text>
</comment>
<dbReference type="EMBL" id="JAOVQM010000003">
    <property type="protein sequence ID" value="MCV2232216.1"/>
    <property type="molecule type" value="Genomic_DNA"/>
</dbReference>
<feature type="transmembrane region" description="Helical" evidence="9">
    <location>
        <begin position="217"/>
        <end position="237"/>
    </location>
</feature>
<protein>
    <recommendedName>
        <fullName evidence="10">Maltose/maltodextrin transport system permease protein</fullName>
    </recommendedName>
</protein>
<dbReference type="InterPro" id="IPR035906">
    <property type="entry name" value="MetI-like_sf"/>
</dbReference>
<feature type="transmembrane region" description="Helical" evidence="9">
    <location>
        <begin position="363"/>
        <end position="381"/>
    </location>
</feature>
<name>A0ABT2Y662_9MOLU</name>
<dbReference type="CDD" id="cd06261">
    <property type="entry name" value="TM_PBP2"/>
    <property type="match status" value="1"/>
</dbReference>
<evidence type="ECO:0000256" key="2">
    <source>
        <dbReference type="ARBA" id="ARBA00009047"/>
    </source>
</evidence>
<evidence type="ECO:0000256" key="5">
    <source>
        <dbReference type="ARBA" id="ARBA00022597"/>
    </source>
</evidence>
<evidence type="ECO:0000256" key="3">
    <source>
        <dbReference type="ARBA" id="ARBA00022448"/>
    </source>
</evidence>
<feature type="domain" description="ABC transmembrane type-1" evidence="11">
    <location>
        <begin position="211"/>
        <end position="454"/>
    </location>
</feature>
<evidence type="ECO:0000259" key="11">
    <source>
        <dbReference type="PROSITE" id="PS50928"/>
    </source>
</evidence>
<keyword evidence="8 9" id="KW-0472">Membrane</keyword>
<proteinExistence type="inferred from homology"/>
<dbReference type="Gene3D" id="1.10.3720.10">
    <property type="entry name" value="MetI-like"/>
    <property type="match status" value="1"/>
</dbReference>
<evidence type="ECO:0000256" key="10">
    <source>
        <dbReference type="RuleBase" id="RU367050"/>
    </source>
</evidence>
<feature type="transmembrane region" description="Helical" evidence="9">
    <location>
        <begin position="33"/>
        <end position="51"/>
    </location>
</feature>
<evidence type="ECO:0000256" key="1">
    <source>
        <dbReference type="ARBA" id="ARBA00004651"/>
    </source>
</evidence>
<dbReference type="InterPro" id="IPR000515">
    <property type="entry name" value="MetI-like"/>
</dbReference>
<dbReference type="PROSITE" id="PS50928">
    <property type="entry name" value="ABC_TM1"/>
    <property type="match status" value="1"/>
</dbReference>
<comment type="function">
    <text evidence="10">Part of the ABC transporter complex MalEFGK involved in maltose/maltodextrin import. Probably responsible for the translocation of the substrate across the membrane.</text>
</comment>